<dbReference type="SUPFAM" id="SSF53474">
    <property type="entry name" value="alpha/beta-Hydrolases"/>
    <property type="match status" value="1"/>
</dbReference>
<comment type="caution">
    <text evidence="3">The sequence shown here is derived from an EMBL/GenBank/DDBJ whole genome shotgun (WGS) entry which is preliminary data.</text>
</comment>
<name>A0ABS0WQF6_9FLAO</name>
<dbReference type="Proteomes" id="UP000623301">
    <property type="component" value="Unassembled WGS sequence"/>
</dbReference>
<feature type="chain" id="PRO_5047250130" evidence="1">
    <location>
        <begin position="20"/>
        <end position="315"/>
    </location>
</feature>
<dbReference type="EMBL" id="JAEHFJ010000003">
    <property type="protein sequence ID" value="MBJ2174169.1"/>
    <property type="molecule type" value="Genomic_DNA"/>
</dbReference>
<dbReference type="PRINTS" id="PR00111">
    <property type="entry name" value="ABHYDROLASE"/>
</dbReference>
<keyword evidence="1" id="KW-0732">Signal</keyword>
<dbReference type="Pfam" id="PF00561">
    <property type="entry name" value="Abhydrolase_1"/>
    <property type="match status" value="1"/>
</dbReference>
<dbReference type="InterPro" id="IPR050266">
    <property type="entry name" value="AB_hydrolase_sf"/>
</dbReference>
<protein>
    <submittedName>
        <fullName evidence="3">Alpha/beta hydrolase</fullName>
    </submittedName>
</protein>
<feature type="domain" description="AB hydrolase-1" evidence="2">
    <location>
        <begin position="58"/>
        <end position="300"/>
    </location>
</feature>
<gene>
    <name evidence="3" type="ORF">JBL43_07965</name>
</gene>
<reference evidence="3 4" key="1">
    <citation type="submission" date="2020-12" db="EMBL/GenBank/DDBJ databases">
        <title>Aureibaculum luteum sp. nov. and Aureibaculum flavum sp. nov., novel members of the family Flavobacteriaceae isolated from Antarctic intertidal sediments.</title>
        <authorList>
            <person name="He X."/>
            <person name="Zhang X."/>
        </authorList>
    </citation>
    <scope>NUCLEOTIDE SEQUENCE [LARGE SCALE GENOMIC DNA]</scope>
    <source>
        <strain evidence="3 4">A20</strain>
    </source>
</reference>
<accession>A0ABS0WQF6</accession>
<dbReference type="InterPro" id="IPR000073">
    <property type="entry name" value="AB_hydrolase_1"/>
</dbReference>
<dbReference type="GO" id="GO:0016787">
    <property type="term" value="F:hydrolase activity"/>
    <property type="evidence" value="ECO:0007669"/>
    <property type="project" value="UniProtKB-KW"/>
</dbReference>
<evidence type="ECO:0000256" key="1">
    <source>
        <dbReference type="SAM" id="SignalP"/>
    </source>
</evidence>
<dbReference type="Gene3D" id="3.40.50.1820">
    <property type="entry name" value="alpha/beta hydrolase"/>
    <property type="match status" value="1"/>
</dbReference>
<evidence type="ECO:0000313" key="3">
    <source>
        <dbReference type="EMBL" id="MBJ2174169.1"/>
    </source>
</evidence>
<proteinExistence type="predicted"/>
<evidence type="ECO:0000259" key="2">
    <source>
        <dbReference type="Pfam" id="PF00561"/>
    </source>
</evidence>
<dbReference type="PANTHER" id="PTHR43798">
    <property type="entry name" value="MONOACYLGLYCEROL LIPASE"/>
    <property type="match status" value="1"/>
</dbReference>
<evidence type="ECO:0000313" key="4">
    <source>
        <dbReference type="Proteomes" id="UP000623301"/>
    </source>
</evidence>
<organism evidence="3 4">
    <name type="scientific">Aureibaculum flavum</name>
    <dbReference type="NCBI Taxonomy" id="2795986"/>
    <lineage>
        <taxon>Bacteria</taxon>
        <taxon>Pseudomonadati</taxon>
        <taxon>Bacteroidota</taxon>
        <taxon>Flavobacteriia</taxon>
        <taxon>Flavobacteriales</taxon>
        <taxon>Flavobacteriaceae</taxon>
        <taxon>Aureibaculum</taxon>
    </lineage>
</organism>
<dbReference type="InterPro" id="IPR029058">
    <property type="entry name" value="AB_hydrolase_fold"/>
</dbReference>
<sequence>MIKKIALIFLLCMNTILFAQNTQKLMKNIVSEYTYPAKSISIDSLEISYIMEGKGATTLLFLHGLSSNADAWSKNIETLKNNYTCIALDLPGYGKSSMLNVDYTPSFFASITHQLIKKLDLKNVVLIGHSMGGQASIKLATTYPKDIQKLILIAPAGLETFQKEQANFMKTAYTTATVKNTSDEQIVHNYALNFYKLPEDAQKMIDDRKQIKNASNFDAHCEAIIKSIAGMLDEPVFDQLKDITQKTLVIFGKEDKLIPNRYFNPTLSTEKVGNIAKEQIKNVQVESIPESGHFVQFEKPNQVNVLIEQFVESKE</sequence>
<keyword evidence="3" id="KW-0378">Hydrolase</keyword>
<dbReference type="RefSeq" id="WP_198840918.1">
    <property type="nucleotide sequence ID" value="NZ_JAEHFJ010000003.1"/>
</dbReference>
<feature type="signal peptide" evidence="1">
    <location>
        <begin position="1"/>
        <end position="19"/>
    </location>
</feature>
<dbReference type="PANTHER" id="PTHR43798:SF5">
    <property type="entry name" value="MONOACYLGLYCEROL LIPASE ABHD6"/>
    <property type="match status" value="1"/>
</dbReference>
<keyword evidence="4" id="KW-1185">Reference proteome</keyword>